<protein>
    <recommendedName>
        <fullName evidence="3">DUF4926 domain-containing protein</fullName>
    </recommendedName>
</protein>
<dbReference type="AlphaFoldDB" id="A0A5P8VXT3"/>
<dbReference type="RefSeq" id="WP_118169516.1">
    <property type="nucleotide sequence ID" value="NZ_CP045226.1"/>
</dbReference>
<dbReference type="Proteomes" id="UP000326678">
    <property type="component" value="Chromosome Gxm1"/>
</dbReference>
<sequence>MIQELDRVILTSDIPEYSLEEGDIGTVVLVHQGGKGYEVEFVTLDGETVAIVSLYSIQVRPIGKREIARSRLII</sequence>
<evidence type="ECO:0000313" key="1">
    <source>
        <dbReference type="EMBL" id="QFS45222.1"/>
    </source>
</evidence>
<dbReference type="KEGG" id="nsh:GXM_02699"/>
<accession>A0A5P8VXT3</accession>
<dbReference type="EMBL" id="CP045226">
    <property type="protein sequence ID" value="QFS45222.1"/>
    <property type="molecule type" value="Genomic_DNA"/>
</dbReference>
<proteinExistence type="predicted"/>
<gene>
    <name evidence="1" type="ORF">GXM_02699</name>
</gene>
<dbReference type="InterPro" id="IPR032568">
    <property type="entry name" value="DUF4926"/>
</dbReference>
<keyword evidence="2" id="KW-1185">Reference proteome</keyword>
<name>A0A5P8VXT3_9NOSO</name>
<reference evidence="1 2" key="1">
    <citation type="submission" date="2019-10" db="EMBL/GenBank/DDBJ databases">
        <title>Genomic and transcriptomic insights into the perfect genentic adaptation of a filamentous nitrogen-fixing cyanobacterium to rice fields.</title>
        <authorList>
            <person name="Chen Z."/>
        </authorList>
    </citation>
    <scope>NUCLEOTIDE SEQUENCE [LARGE SCALE GENOMIC DNA]</scope>
    <source>
        <strain evidence="1">CCNUC1</strain>
    </source>
</reference>
<dbReference type="Pfam" id="PF16277">
    <property type="entry name" value="DUF4926"/>
    <property type="match status" value="1"/>
</dbReference>
<evidence type="ECO:0008006" key="3">
    <source>
        <dbReference type="Google" id="ProtNLM"/>
    </source>
</evidence>
<evidence type="ECO:0000313" key="2">
    <source>
        <dbReference type="Proteomes" id="UP000326678"/>
    </source>
</evidence>
<organism evidence="1 2">
    <name type="scientific">Nostoc sphaeroides CCNUC1</name>
    <dbReference type="NCBI Taxonomy" id="2653204"/>
    <lineage>
        <taxon>Bacteria</taxon>
        <taxon>Bacillati</taxon>
        <taxon>Cyanobacteriota</taxon>
        <taxon>Cyanophyceae</taxon>
        <taxon>Nostocales</taxon>
        <taxon>Nostocaceae</taxon>
        <taxon>Nostoc</taxon>
    </lineage>
</organism>